<accession>A0ABQ4X149</accession>
<comment type="caution">
    <text evidence="2">The sequence shown here is derived from an EMBL/GenBank/DDBJ whole genome shotgun (WGS) entry which is preliminary data.</text>
</comment>
<evidence type="ECO:0000259" key="1">
    <source>
        <dbReference type="PROSITE" id="PS50994"/>
    </source>
</evidence>
<dbReference type="InterPro" id="IPR039537">
    <property type="entry name" value="Retrotran_Ty1/copia-like"/>
</dbReference>
<dbReference type="PANTHER" id="PTHR42648:SF27">
    <property type="entry name" value="RNA-DIRECTED DNA POLYMERASE"/>
    <property type="match status" value="1"/>
</dbReference>
<dbReference type="InterPro" id="IPR001584">
    <property type="entry name" value="Integrase_cat-core"/>
</dbReference>
<dbReference type="PROSITE" id="PS50994">
    <property type="entry name" value="INTEGRASE"/>
    <property type="match status" value="1"/>
</dbReference>
<reference evidence="2" key="1">
    <citation type="journal article" date="2022" name="Int. J. Mol. Sci.">
        <title>Draft Genome of Tanacetum Coccineum: Genomic Comparison of Closely Related Tanacetum-Family Plants.</title>
        <authorList>
            <person name="Yamashiro T."/>
            <person name="Shiraishi A."/>
            <person name="Nakayama K."/>
            <person name="Satake H."/>
        </authorList>
    </citation>
    <scope>NUCLEOTIDE SEQUENCE</scope>
</reference>
<evidence type="ECO:0000313" key="3">
    <source>
        <dbReference type="Proteomes" id="UP001151760"/>
    </source>
</evidence>
<proteinExistence type="predicted"/>
<evidence type="ECO:0000313" key="2">
    <source>
        <dbReference type="EMBL" id="GJS58860.1"/>
    </source>
</evidence>
<feature type="domain" description="Integrase catalytic" evidence="1">
    <location>
        <begin position="141"/>
        <end position="234"/>
    </location>
</feature>
<dbReference type="InterPro" id="IPR036397">
    <property type="entry name" value="RNaseH_sf"/>
</dbReference>
<dbReference type="EMBL" id="BQNB010009108">
    <property type="protein sequence ID" value="GJS58860.1"/>
    <property type="molecule type" value="Genomic_DNA"/>
</dbReference>
<gene>
    <name evidence="2" type="ORF">Tco_0653644</name>
</gene>
<dbReference type="SUPFAM" id="SSF53098">
    <property type="entry name" value="Ribonuclease H-like"/>
    <property type="match status" value="1"/>
</dbReference>
<keyword evidence="3" id="KW-1185">Reference proteome</keyword>
<organism evidence="2 3">
    <name type="scientific">Tanacetum coccineum</name>
    <dbReference type="NCBI Taxonomy" id="301880"/>
    <lineage>
        <taxon>Eukaryota</taxon>
        <taxon>Viridiplantae</taxon>
        <taxon>Streptophyta</taxon>
        <taxon>Embryophyta</taxon>
        <taxon>Tracheophyta</taxon>
        <taxon>Spermatophyta</taxon>
        <taxon>Magnoliopsida</taxon>
        <taxon>eudicotyledons</taxon>
        <taxon>Gunneridae</taxon>
        <taxon>Pentapetalae</taxon>
        <taxon>asterids</taxon>
        <taxon>campanulids</taxon>
        <taxon>Asterales</taxon>
        <taxon>Asteraceae</taxon>
        <taxon>Asteroideae</taxon>
        <taxon>Anthemideae</taxon>
        <taxon>Anthemidinae</taxon>
        <taxon>Tanacetum</taxon>
    </lineage>
</organism>
<protein>
    <submittedName>
        <fullName evidence="2">Retrotransposon protein, putative, ty1-copia subclass</fullName>
    </submittedName>
</protein>
<dbReference type="PANTHER" id="PTHR42648">
    <property type="entry name" value="TRANSPOSASE, PUTATIVE-RELATED"/>
    <property type="match status" value="1"/>
</dbReference>
<name>A0ABQ4X149_9ASTR</name>
<dbReference type="InterPro" id="IPR012337">
    <property type="entry name" value="RNaseH-like_sf"/>
</dbReference>
<dbReference type="Proteomes" id="UP001151760">
    <property type="component" value="Unassembled WGS sequence"/>
</dbReference>
<dbReference type="Gene3D" id="3.30.420.10">
    <property type="entry name" value="Ribonuclease H-like superfamily/Ribonuclease H"/>
    <property type="match status" value="1"/>
</dbReference>
<reference evidence="2" key="2">
    <citation type="submission" date="2022-01" db="EMBL/GenBank/DDBJ databases">
        <authorList>
            <person name="Yamashiro T."/>
            <person name="Shiraishi A."/>
            <person name="Satake H."/>
            <person name="Nakayama K."/>
        </authorList>
    </citation>
    <scope>NUCLEOTIDE SEQUENCE</scope>
</reference>
<sequence>MLLKIKYPLITSIHVPRLSEHIAEFTLIFLDTGFLVNYLQKGGKWTGYKHLSDDVYKSANLLSSFYPVFDGHEGAEAASYVKEHAMRLFFESSDLPKTTTLDGSVDELGGLDNFRMATGSYGDCSMIDYRNSLTWILEALILTQLGTPYVTTFLDHLKKHGIIAHRTPPYTPQHNGVSERINRTLLDMVRSMMSQTTLPRSFWDYALESAACILNMVPTKKVEKTPYESYNSRSLDDLEVFQEEDTHPFENTSIHQDVGDQEIDEPQSDVIPIRRSTRTRHAPDQICLYIDDGEYELRDLNEPDNYKAALLDPEFDKWLEAMNVEMKSMKDNDV</sequence>